<name>A0A927FIJ0_9BURK</name>
<evidence type="ECO:0000313" key="1">
    <source>
        <dbReference type="EMBL" id="MBD8052035.1"/>
    </source>
</evidence>
<sequence>MDVNLNPLRIIRMQEVTDKVALQPSTIYAMVQTGRFPAPFKIAPGGRASGWLVGDIDSWLLARADEGGAA</sequence>
<accession>A0A927FIJ0</accession>
<dbReference type="Gene3D" id="1.10.238.160">
    <property type="match status" value="1"/>
</dbReference>
<reference evidence="1" key="1">
    <citation type="submission" date="2020-09" db="EMBL/GenBank/DDBJ databases">
        <title>Genome seq and assembly of Limnohabitants sp.</title>
        <authorList>
            <person name="Chhetri G."/>
        </authorList>
    </citation>
    <scope>NUCLEOTIDE SEQUENCE</scope>
    <source>
        <strain evidence="1">JUR4</strain>
    </source>
</reference>
<dbReference type="AlphaFoldDB" id="A0A927FIJ0"/>
<organism evidence="1 2">
    <name type="scientific">Limnohabitans radicicola</name>
    <dbReference type="NCBI Taxonomy" id="2771427"/>
    <lineage>
        <taxon>Bacteria</taxon>
        <taxon>Pseudomonadati</taxon>
        <taxon>Pseudomonadota</taxon>
        <taxon>Betaproteobacteria</taxon>
        <taxon>Burkholderiales</taxon>
        <taxon>Comamonadaceae</taxon>
        <taxon>Limnohabitans</taxon>
    </lineage>
</organism>
<proteinExistence type="predicted"/>
<dbReference type="InterPro" id="IPR010260">
    <property type="entry name" value="AlpA"/>
</dbReference>
<keyword evidence="2" id="KW-1185">Reference proteome</keyword>
<dbReference type="EMBL" id="JACYFT010000012">
    <property type="protein sequence ID" value="MBD8052035.1"/>
    <property type="molecule type" value="Genomic_DNA"/>
</dbReference>
<dbReference type="Proteomes" id="UP000647424">
    <property type="component" value="Unassembled WGS sequence"/>
</dbReference>
<protein>
    <submittedName>
        <fullName evidence="1">AlpA family phage regulatory protein</fullName>
    </submittedName>
</protein>
<evidence type="ECO:0000313" key="2">
    <source>
        <dbReference type="Proteomes" id="UP000647424"/>
    </source>
</evidence>
<dbReference type="Pfam" id="PF05930">
    <property type="entry name" value="Phage_AlpA"/>
    <property type="match status" value="1"/>
</dbReference>
<gene>
    <name evidence="1" type="ORF">IC609_15970</name>
</gene>
<comment type="caution">
    <text evidence="1">The sequence shown here is derived from an EMBL/GenBank/DDBJ whole genome shotgun (WGS) entry which is preliminary data.</text>
</comment>